<feature type="transmembrane region" description="Helical" evidence="7">
    <location>
        <begin position="195"/>
        <end position="217"/>
    </location>
</feature>
<organism evidence="9 10">
    <name type="scientific">Atopococcus tabaci</name>
    <dbReference type="NCBI Taxonomy" id="269774"/>
    <lineage>
        <taxon>Bacteria</taxon>
        <taxon>Bacillati</taxon>
        <taxon>Bacillota</taxon>
        <taxon>Bacilli</taxon>
        <taxon>Lactobacillales</taxon>
        <taxon>Carnobacteriaceae</taxon>
        <taxon>Atopococcus</taxon>
    </lineage>
</organism>
<evidence type="ECO:0000259" key="8">
    <source>
        <dbReference type="Pfam" id="PF06738"/>
    </source>
</evidence>
<comment type="similarity">
    <text evidence="6">Belongs to the ThrE exporter (TC 2.A.79) family.</text>
</comment>
<evidence type="ECO:0000256" key="1">
    <source>
        <dbReference type="ARBA" id="ARBA00004651"/>
    </source>
</evidence>
<dbReference type="GO" id="GO:0022857">
    <property type="term" value="F:transmembrane transporter activity"/>
    <property type="evidence" value="ECO:0007669"/>
    <property type="project" value="InterPro"/>
</dbReference>
<keyword evidence="3 7" id="KW-0812">Transmembrane</keyword>
<protein>
    <submittedName>
        <fullName evidence="9">Threonine/serine exporter family protein</fullName>
    </submittedName>
</protein>
<sequence length="260" mass="28337">MTRNKLIVDCATLAGKVMLESNAESYRVEETILKILETSGLNVTEAITMTTGIIFTLDDPETNNPPFTVVRRIYERNNQLRNIQSVNNISRALTAGQISPQEAYDQLLIVEGSEYSQGIKTLGSMFLVLGFTILLGGLNLKAMLVSLFTGLLVGSSSSLRNRFKVTGFLYSLFTTTVVSFLVYLIGYFIDMPSTAINIVITASFMPMYPGTSLTNGIRDTLKGDYISGVARIIESIVVAISLALGVAVGLTLYNGVMSWI</sequence>
<evidence type="ECO:0000256" key="7">
    <source>
        <dbReference type="SAM" id="Phobius"/>
    </source>
</evidence>
<evidence type="ECO:0000313" key="9">
    <source>
        <dbReference type="EMBL" id="MDO5456720.1"/>
    </source>
</evidence>
<dbReference type="Proteomes" id="UP001171751">
    <property type="component" value="Unassembled WGS sequence"/>
</dbReference>
<proteinExistence type="inferred from homology"/>
<dbReference type="GO" id="GO:0015744">
    <property type="term" value="P:succinate transport"/>
    <property type="evidence" value="ECO:0007669"/>
    <property type="project" value="TreeGrafter"/>
</dbReference>
<evidence type="ECO:0000256" key="2">
    <source>
        <dbReference type="ARBA" id="ARBA00022475"/>
    </source>
</evidence>
<evidence type="ECO:0000256" key="4">
    <source>
        <dbReference type="ARBA" id="ARBA00022989"/>
    </source>
</evidence>
<evidence type="ECO:0000256" key="3">
    <source>
        <dbReference type="ARBA" id="ARBA00022692"/>
    </source>
</evidence>
<dbReference type="InterPro" id="IPR050539">
    <property type="entry name" value="ThrE_Dicarb/AminoAcid_Exp"/>
</dbReference>
<keyword evidence="10" id="KW-1185">Reference proteome</keyword>
<gene>
    <name evidence="9" type="ORF">Q4F26_00100</name>
</gene>
<feature type="transmembrane region" description="Helical" evidence="7">
    <location>
        <begin position="229"/>
        <end position="253"/>
    </location>
</feature>
<evidence type="ECO:0000256" key="5">
    <source>
        <dbReference type="ARBA" id="ARBA00023136"/>
    </source>
</evidence>
<dbReference type="EMBL" id="JAUNQW010000001">
    <property type="protein sequence ID" value="MDO5456720.1"/>
    <property type="molecule type" value="Genomic_DNA"/>
</dbReference>
<keyword evidence="2" id="KW-1003">Cell membrane</keyword>
<dbReference type="PANTHER" id="PTHR34390">
    <property type="entry name" value="UPF0442 PROTEIN YJJB-RELATED"/>
    <property type="match status" value="1"/>
</dbReference>
<dbReference type="GO" id="GO:0005886">
    <property type="term" value="C:plasma membrane"/>
    <property type="evidence" value="ECO:0007669"/>
    <property type="project" value="UniProtKB-SubCell"/>
</dbReference>
<feature type="transmembrane region" description="Helical" evidence="7">
    <location>
        <begin position="125"/>
        <end position="153"/>
    </location>
</feature>
<evidence type="ECO:0000313" key="10">
    <source>
        <dbReference type="Proteomes" id="UP001171751"/>
    </source>
</evidence>
<feature type="domain" description="Threonine/serine exporter-like N-terminal" evidence="8">
    <location>
        <begin position="11"/>
        <end position="253"/>
    </location>
</feature>
<comment type="subcellular location">
    <subcellularLocation>
        <location evidence="1">Cell membrane</location>
        <topology evidence="1">Multi-pass membrane protein</topology>
    </subcellularLocation>
</comment>
<dbReference type="PANTHER" id="PTHR34390:SF2">
    <property type="entry name" value="SUCCINATE TRANSPORTER SUBUNIT YJJP-RELATED"/>
    <property type="match status" value="1"/>
</dbReference>
<dbReference type="InterPro" id="IPR010619">
    <property type="entry name" value="ThrE-like_N"/>
</dbReference>
<reference evidence="9" key="1">
    <citation type="submission" date="2023-07" db="EMBL/GenBank/DDBJ databases">
        <title>Between Cages and Wild: Unraveling the Impact of Captivity on Animal Microbiomes and Antimicrobial Resistance.</title>
        <authorList>
            <person name="Schmartz G.P."/>
            <person name="Rehner J."/>
            <person name="Schuff M.J."/>
            <person name="Becker S.L."/>
            <person name="Kravczyk M."/>
            <person name="Gurevich A."/>
            <person name="Francke R."/>
            <person name="Mueller R."/>
            <person name="Keller V."/>
            <person name="Keller A."/>
        </authorList>
    </citation>
    <scope>NUCLEOTIDE SEQUENCE</scope>
    <source>
        <strain evidence="9">S39M_St_73</strain>
    </source>
</reference>
<dbReference type="AlphaFoldDB" id="A0AA43RJN5"/>
<accession>A0AA43RJN5</accession>
<dbReference type="Pfam" id="PF06738">
    <property type="entry name" value="ThrE"/>
    <property type="match status" value="1"/>
</dbReference>
<comment type="caution">
    <text evidence="9">The sequence shown here is derived from an EMBL/GenBank/DDBJ whole genome shotgun (WGS) entry which is preliminary data.</text>
</comment>
<evidence type="ECO:0000256" key="6">
    <source>
        <dbReference type="ARBA" id="ARBA00034125"/>
    </source>
</evidence>
<feature type="transmembrane region" description="Helical" evidence="7">
    <location>
        <begin position="165"/>
        <end position="189"/>
    </location>
</feature>
<name>A0AA43RJN5_9LACT</name>
<keyword evidence="5 7" id="KW-0472">Membrane</keyword>
<keyword evidence="4 7" id="KW-1133">Transmembrane helix</keyword>